<keyword evidence="2" id="KW-1185">Reference proteome</keyword>
<organism evidence="1 2">
    <name type="scientific">Owenia fusiformis</name>
    <name type="common">Polychaete worm</name>
    <dbReference type="NCBI Taxonomy" id="6347"/>
    <lineage>
        <taxon>Eukaryota</taxon>
        <taxon>Metazoa</taxon>
        <taxon>Spiralia</taxon>
        <taxon>Lophotrochozoa</taxon>
        <taxon>Annelida</taxon>
        <taxon>Polychaeta</taxon>
        <taxon>Sedentaria</taxon>
        <taxon>Canalipalpata</taxon>
        <taxon>Sabellida</taxon>
        <taxon>Oweniida</taxon>
        <taxon>Oweniidae</taxon>
        <taxon>Owenia</taxon>
    </lineage>
</organism>
<gene>
    <name evidence="1" type="ORF">OFUS_LOCUS23830</name>
</gene>
<dbReference type="Proteomes" id="UP000749559">
    <property type="component" value="Unassembled WGS sequence"/>
</dbReference>
<evidence type="ECO:0000313" key="2">
    <source>
        <dbReference type="Proteomes" id="UP000749559"/>
    </source>
</evidence>
<proteinExistence type="predicted"/>
<evidence type="ECO:0000313" key="1">
    <source>
        <dbReference type="EMBL" id="CAH1799866.1"/>
    </source>
</evidence>
<name>A0A8J1XIU2_OWEFU</name>
<dbReference type="AlphaFoldDB" id="A0A8J1XIU2"/>
<protein>
    <submittedName>
        <fullName evidence="1">Uncharacterized protein</fullName>
    </submittedName>
</protein>
<accession>A0A8J1XIU2</accession>
<comment type="caution">
    <text evidence="1">The sequence shown here is derived from an EMBL/GenBank/DDBJ whole genome shotgun (WGS) entry which is preliminary data.</text>
</comment>
<reference evidence="1" key="1">
    <citation type="submission" date="2022-03" db="EMBL/GenBank/DDBJ databases">
        <authorList>
            <person name="Martin C."/>
        </authorList>
    </citation>
    <scope>NUCLEOTIDE SEQUENCE</scope>
</reference>
<sequence length="374" mass="41950">MTAAVGVLEKDLPVDSSRLGGFKLTIRRPNGTYKSNVMEAIRRRETSSSSWAWDCKTLPQRPSTVMSTVSPPESNKIKRVNSVSWDTRLYQSNDLRGMQYNNNSMKTNSSHLLRPLGECRSASMDSRRWRKVSNPAPSFDVKEDNIETSYADILKYANRQSMDTSSPRQQNRNKLEKQNTFISVSKFPIVSKFQTQEKTAKSPVHESLASKNIMQRRMAIAKHNNVTTSPNQRKSRNTITITNDITNYHNTDDINGHQGDLAEPDFESARQQFSHSRDPNTRLKINGLSLSDYSAVNVGGEAGVPTLPATPCLRNGSIKVTPSAANMAWSVGSWSQTRTKTRTNSKPTKVRFNISNDVKEYVPSEPVCATDDKK</sequence>
<dbReference type="EMBL" id="CAIIXF020000011">
    <property type="protein sequence ID" value="CAH1799866.1"/>
    <property type="molecule type" value="Genomic_DNA"/>
</dbReference>